<accession>A0A6N6JKK8</accession>
<feature type="region of interest" description="Disordered" evidence="1">
    <location>
        <begin position="35"/>
        <end position="186"/>
    </location>
</feature>
<evidence type="ECO:0000313" key="5">
    <source>
        <dbReference type="Proteomes" id="UP000436822"/>
    </source>
</evidence>
<name>A0A6N6JKK8_9RHOB</name>
<dbReference type="InterPro" id="IPR011723">
    <property type="entry name" value="Znf/thioredoxin_put"/>
</dbReference>
<dbReference type="OrthoDB" id="7159357at2"/>
<dbReference type="Proteomes" id="UP000436822">
    <property type="component" value="Unassembled WGS sequence"/>
</dbReference>
<proteinExistence type="predicted"/>
<comment type="caution">
    <text evidence="4">The sequence shown here is derived from an EMBL/GenBank/DDBJ whole genome shotgun (WGS) entry which is preliminary data.</text>
</comment>
<keyword evidence="2" id="KW-1133">Transmembrane helix</keyword>
<feature type="compositionally biased region" description="Pro residues" evidence="1">
    <location>
        <begin position="129"/>
        <end position="141"/>
    </location>
</feature>
<dbReference type="Pfam" id="PF13717">
    <property type="entry name" value="Zn_ribbon_4"/>
    <property type="match status" value="1"/>
</dbReference>
<dbReference type="NCBIfam" id="TIGR02098">
    <property type="entry name" value="MJ0042_CXXC"/>
    <property type="match status" value="1"/>
</dbReference>
<keyword evidence="2" id="KW-0472">Membrane</keyword>
<dbReference type="EMBL" id="BLJE01000004">
    <property type="protein sequence ID" value="GFE66380.1"/>
    <property type="molecule type" value="Genomic_DNA"/>
</dbReference>
<feature type="transmembrane region" description="Helical" evidence="2">
    <location>
        <begin position="202"/>
        <end position="221"/>
    </location>
</feature>
<feature type="compositionally biased region" description="Basic and acidic residues" evidence="1">
    <location>
        <begin position="69"/>
        <end position="91"/>
    </location>
</feature>
<dbReference type="RefSeq" id="WP_159809358.1">
    <property type="nucleotide sequence ID" value="NZ_BLJE01000004.1"/>
</dbReference>
<evidence type="ECO:0000313" key="4">
    <source>
        <dbReference type="EMBL" id="GFE66380.1"/>
    </source>
</evidence>
<protein>
    <recommendedName>
        <fullName evidence="3">Zinc finger/thioredoxin putative domain-containing protein</fullName>
    </recommendedName>
</protein>
<dbReference type="AlphaFoldDB" id="A0A6N6JKK8"/>
<feature type="compositionally biased region" description="Basic and acidic residues" evidence="1">
    <location>
        <begin position="173"/>
        <end position="186"/>
    </location>
</feature>
<evidence type="ECO:0000256" key="2">
    <source>
        <dbReference type="SAM" id="Phobius"/>
    </source>
</evidence>
<reference evidence="4 5" key="1">
    <citation type="submission" date="2019-12" db="EMBL/GenBank/DDBJ databases">
        <title>Litoreibacter badius sp. nov., a novel bacteriochlorophyll a-containing bacterium in the genus Litoreibacter.</title>
        <authorList>
            <person name="Kanamuro M."/>
            <person name="Takabe Y."/>
            <person name="Mori K."/>
            <person name="Takaichi S."/>
            <person name="Hanada S."/>
        </authorList>
    </citation>
    <scope>NUCLEOTIDE SEQUENCE [LARGE SCALE GENOMIC DNA]</scope>
    <source>
        <strain evidence="4 5">K6</strain>
    </source>
</reference>
<organism evidence="4 5">
    <name type="scientific">Litoreibacter roseus</name>
    <dbReference type="NCBI Taxonomy" id="2601869"/>
    <lineage>
        <taxon>Bacteria</taxon>
        <taxon>Pseudomonadati</taxon>
        <taxon>Pseudomonadota</taxon>
        <taxon>Alphaproteobacteria</taxon>
        <taxon>Rhodobacterales</taxon>
        <taxon>Roseobacteraceae</taxon>
        <taxon>Litoreibacter</taxon>
    </lineage>
</organism>
<gene>
    <name evidence="4" type="ORF">KIN_34540</name>
</gene>
<evidence type="ECO:0000259" key="3">
    <source>
        <dbReference type="Pfam" id="PF13717"/>
    </source>
</evidence>
<evidence type="ECO:0000256" key="1">
    <source>
        <dbReference type="SAM" id="MobiDB-lite"/>
    </source>
</evidence>
<sequence length="269" mass="29515">MRLSCPNCDAEYEVEDGLIPEDGRDVQCSNCTTTWFQRPDAATARPIDGEDDGDAEPTPAPAATNIPRPKTDPDALKVIHEEVARENKARQAEASGIEVQTDMGLENQPAAETPPTPKKEEPPAETTAPKPPIPPVPPVVPAPVTMAETTDEDSDEKRQRLPDIEEINSTLRDAPKPSPEEGQGKELSRVDKIVRRQRGFRIGFGLTLIAAVLVLALYVYAPQLSQNFPDQSEHLTGYVTWVDQTRVDLETAAGRLIDQINDMVASYTR</sequence>
<keyword evidence="5" id="KW-1185">Reference proteome</keyword>
<feature type="domain" description="Zinc finger/thioredoxin putative" evidence="3">
    <location>
        <begin position="1"/>
        <end position="36"/>
    </location>
</feature>
<keyword evidence="2" id="KW-0812">Transmembrane</keyword>